<feature type="transmembrane region" description="Helical" evidence="1">
    <location>
        <begin position="12"/>
        <end position="28"/>
    </location>
</feature>
<keyword evidence="1" id="KW-0472">Membrane</keyword>
<evidence type="ECO:0000259" key="2">
    <source>
        <dbReference type="Pfam" id="PF24460"/>
    </source>
</evidence>
<dbReference type="AlphaFoldDB" id="A0AA41G1H9"/>
<evidence type="ECO:0000256" key="1">
    <source>
        <dbReference type="SAM" id="Phobius"/>
    </source>
</evidence>
<protein>
    <submittedName>
        <fullName evidence="3">Zinc ribbon domain-containing protein</fullName>
    </submittedName>
</protein>
<organism evidence="3 4">
    <name type="scientific">Haloarcula salina</name>
    <dbReference type="NCBI Taxonomy" id="1429914"/>
    <lineage>
        <taxon>Archaea</taxon>
        <taxon>Methanobacteriati</taxon>
        <taxon>Methanobacteriota</taxon>
        <taxon>Stenosarchaea group</taxon>
        <taxon>Halobacteria</taxon>
        <taxon>Halobacteriales</taxon>
        <taxon>Haloarculaceae</taxon>
        <taxon>Haloarcula</taxon>
    </lineage>
</organism>
<dbReference type="SUPFAM" id="SSF144020">
    <property type="entry name" value="FdhE-like"/>
    <property type="match status" value="1"/>
</dbReference>
<evidence type="ECO:0000313" key="4">
    <source>
        <dbReference type="Proteomes" id="UP001166304"/>
    </source>
</evidence>
<sequence length="141" mass="15419">MRTTYSAKRPWLAAVLAALVTGLGHLYLRRWRRAIGWLAALVATSYVLVEPAAVDALASGTVADPFAVLPILLVAGLSVADAYLLARAQNAVARVTVTPEGQLTHCPTCGRELETDLDFCHWCTTDVPDLDEMLDEEDRRR</sequence>
<reference evidence="3" key="1">
    <citation type="submission" date="2021-06" db="EMBL/GenBank/DDBJ databases">
        <title>New haloarchaea isolates fom saline soil.</title>
        <authorList>
            <person name="Duran-Viseras A."/>
            <person name="Sanchez-Porro C.S."/>
            <person name="Ventosa A."/>
        </authorList>
    </citation>
    <scope>NUCLEOTIDE SEQUENCE</scope>
    <source>
        <strain evidence="3">JCM 18369</strain>
    </source>
</reference>
<comment type="caution">
    <text evidence="3">The sequence shown here is derived from an EMBL/GenBank/DDBJ whole genome shotgun (WGS) entry which is preliminary data.</text>
</comment>
<feature type="transmembrane region" description="Helical" evidence="1">
    <location>
        <begin position="66"/>
        <end position="86"/>
    </location>
</feature>
<gene>
    <name evidence="3" type="ORF">KTS37_12835</name>
</gene>
<proteinExistence type="predicted"/>
<accession>A0AA41G1H9</accession>
<dbReference type="InterPro" id="IPR055997">
    <property type="entry name" value="DUF7575"/>
</dbReference>
<name>A0AA41G1H9_9EURY</name>
<dbReference type="Pfam" id="PF24460">
    <property type="entry name" value="DUF7575"/>
    <property type="match status" value="1"/>
</dbReference>
<dbReference type="InterPro" id="IPR024064">
    <property type="entry name" value="FdhE-like_sf"/>
</dbReference>
<evidence type="ECO:0000313" key="3">
    <source>
        <dbReference type="EMBL" id="MBV0902672.1"/>
    </source>
</evidence>
<feature type="transmembrane region" description="Helical" evidence="1">
    <location>
        <begin position="35"/>
        <end position="54"/>
    </location>
</feature>
<keyword evidence="1" id="KW-1133">Transmembrane helix</keyword>
<feature type="domain" description="DUF7575" evidence="2">
    <location>
        <begin position="104"/>
        <end position="128"/>
    </location>
</feature>
<dbReference type="RefSeq" id="WP_162414251.1">
    <property type="nucleotide sequence ID" value="NZ_JAHQXE010000004.1"/>
</dbReference>
<keyword evidence="4" id="KW-1185">Reference proteome</keyword>
<dbReference type="EMBL" id="JAHQXE010000004">
    <property type="protein sequence ID" value="MBV0902672.1"/>
    <property type="molecule type" value="Genomic_DNA"/>
</dbReference>
<dbReference type="Proteomes" id="UP001166304">
    <property type="component" value="Unassembled WGS sequence"/>
</dbReference>
<keyword evidence="1" id="KW-0812">Transmembrane</keyword>